<proteinExistence type="predicted"/>
<reference evidence="1" key="2">
    <citation type="submission" date="2023-04" db="EMBL/GenBank/DDBJ databases">
        <authorList>
            <person name="Bu L."/>
            <person name="Lu L."/>
            <person name="Laidemitt M.R."/>
            <person name="Zhang S.M."/>
            <person name="Mutuku M."/>
            <person name="Mkoji G."/>
            <person name="Steinauer M."/>
            <person name="Loker E.S."/>
        </authorList>
    </citation>
    <scope>NUCLEOTIDE SEQUENCE</scope>
    <source>
        <strain evidence="1">KasaAsao</strain>
        <tissue evidence="1">Whole Snail</tissue>
    </source>
</reference>
<reference evidence="1" key="1">
    <citation type="journal article" date="2023" name="PLoS Negl. Trop. Dis.">
        <title>A genome sequence for Biomphalaria pfeifferi, the major vector snail for the human-infecting parasite Schistosoma mansoni.</title>
        <authorList>
            <person name="Bu L."/>
            <person name="Lu L."/>
            <person name="Laidemitt M.R."/>
            <person name="Zhang S.M."/>
            <person name="Mutuku M."/>
            <person name="Mkoji G."/>
            <person name="Steinauer M."/>
            <person name="Loker E.S."/>
        </authorList>
    </citation>
    <scope>NUCLEOTIDE SEQUENCE</scope>
    <source>
        <strain evidence="1">KasaAsao</strain>
    </source>
</reference>
<gene>
    <name evidence="1" type="ORF">Bpfe_016578</name>
</gene>
<accession>A0AAD8BGA6</accession>
<sequence>MGKITALINPMYRGKSKLNCQNDVGYSSSFVFSESNVTRSIELSLSASVFKNSIFGSCDP</sequence>
<keyword evidence="2" id="KW-1185">Reference proteome</keyword>
<dbReference type="AlphaFoldDB" id="A0AAD8BGA6"/>
<evidence type="ECO:0000313" key="2">
    <source>
        <dbReference type="Proteomes" id="UP001233172"/>
    </source>
</evidence>
<dbReference type="Proteomes" id="UP001233172">
    <property type="component" value="Unassembled WGS sequence"/>
</dbReference>
<comment type="caution">
    <text evidence="1">The sequence shown here is derived from an EMBL/GenBank/DDBJ whole genome shotgun (WGS) entry which is preliminary data.</text>
</comment>
<evidence type="ECO:0000313" key="1">
    <source>
        <dbReference type="EMBL" id="KAK0054087.1"/>
    </source>
</evidence>
<feature type="non-terminal residue" evidence="1">
    <location>
        <position position="60"/>
    </location>
</feature>
<name>A0AAD8BGA6_BIOPF</name>
<dbReference type="EMBL" id="JASAOG010000081">
    <property type="protein sequence ID" value="KAK0054087.1"/>
    <property type="molecule type" value="Genomic_DNA"/>
</dbReference>
<protein>
    <submittedName>
        <fullName evidence="1">Uncharacterized protein</fullName>
    </submittedName>
</protein>
<organism evidence="1 2">
    <name type="scientific">Biomphalaria pfeifferi</name>
    <name type="common">Bloodfluke planorb</name>
    <name type="synonym">Freshwater snail</name>
    <dbReference type="NCBI Taxonomy" id="112525"/>
    <lineage>
        <taxon>Eukaryota</taxon>
        <taxon>Metazoa</taxon>
        <taxon>Spiralia</taxon>
        <taxon>Lophotrochozoa</taxon>
        <taxon>Mollusca</taxon>
        <taxon>Gastropoda</taxon>
        <taxon>Heterobranchia</taxon>
        <taxon>Euthyneura</taxon>
        <taxon>Panpulmonata</taxon>
        <taxon>Hygrophila</taxon>
        <taxon>Lymnaeoidea</taxon>
        <taxon>Planorbidae</taxon>
        <taxon>Biomphalaria</taxon>
    </lineage>
</organism>